<accession>A0A3P3T9M7</accession>
<dbReference type="SUPFAM" id="SSF140500">
    <property type="entry name" value="BAS1536-like"/>
    <property type="match status" value="1"/>
</dbReference>
<reference evidence="1 2" key="1">
    <citation type="submission" date="2018-11" db="EMBL/GenBank/DDBJ databases">
        <title>Genome sequencing of Paenibacillus sp. KCOM 3021 (= ChDC PVNT-B20).</title>
        <authorList>
            <person name="Kook J.-K."/>
            <person name="Park S.-N."/>
            <person name="Lim Y.K."/>
        </authorList>
    </citation>
    <scope>NUCLEOTIDE SEQUENCE [LARGE SCALE GENOMIC DNA]</scope>
    <source>
        <strain evidence="1 2">KCOM 3021</strain>
    </source>
</reference>
<dbReference type="EMBL" id="RRCN01000002">
    <property type="protein sequence ID" value="RRJ54652.1"/>
    <property type="molecule type" value="Genomic_DNA"/>
</dbReference>
<dbReference type="InterPro" id="IPR036638">
    <property type="entry name" value="HLH_DNA-bd_sf"/>
</dbReference>
<dbReference type="GO" id="GO:0046983">
    <property type="term" value="F:protein dimerization activity"/>
    <property type="evidence" value="ECO:0007669"/>
    <property type="project" value="InterPro"/>
</dbReference>
<organism evidence="1 2">
    <name type="scientific">Paenibacillus oralis</name>
    <dbReference type="NCBI Taxonomy" id="2490856"/>
    <lineage>
        <taxon>Bacteria</taxon>
        <taxon>Bacillati</taxon>
        <taxon>Bacillota</taxon>
        <taxon>Bacilli</taxon>
        <taxon>Bacillales</taxon>
        <taxon>Paenibacillaceae</taxon>
        <taxon>Paenibacillus</taxon>
    </lineage>
</organism>
<dbReference type="InterPro" id="IPR037208">
    <property type="entry name" value="Spo0E-like_sf"/>
</dbReference>
<comment type="caution">
    <text evidence="1">The sequence shown here is derived from an EMBL/GenBank/DDBJ whole genome shotgun (WGS) entry which is preliminary data.</text>
</comment>
<dbReference type="GO" id="GO:0043937">
    <property type="term" value="P:regulation of sporulation"/>
    <property type="evidence" value="ECO:0007669"/>
    <property type="project" value="InterPro"/>
</dbReference>
<keyword evidence="2" id="KW-1185">Reference proteome</keyword>
<dbReference type="InterPro" id="IPR018540">
    <property type="entry name" value="Spo0E-like"/>
</dbReference>
<dbReference type="Gene3D" id="4.10.280.10">
    <property type="entry name" value="Helix-loop-helix DNA-binding domain"/>
    <property type="match status" value="1"/>
</dbReference>
<sequence>MAMLIEKKQERNITIDSNRAESLRQQFTTLQKEMVNLGMELGLSHPSVIRISQELDEVHNQMLRARV</sequence>
<gene>
    <name evidence="1" type="ORF">EHV15_34205</name>
</gene>
<proteinExistence type="predicted"/>
<evidence type="ECO:0000313" key="1">
    <source>
        <dbReference type="EMBL" id="RRJ54652.1"/>
    </source>
</evidence>
<dbReference type="AlphaFoldDB" id="A0A3P3T9M7"/>
<dbReference type="Pfam" id="PF09388">
    <property type="entry name" value="SpoOE-like"/>
    <property type="match status" value="1"/>
</dbReference>
<dbReference type="OrthoDB" id="2470271at2"/>
<dbReference type="Proteomes" id="UP000267017">
    <property type="component" value="Unassembled WGS sequence"/>
</dbReference>
<protein>
    <submittedName>
        <fullName evidence="1">Aspartyl-phosphate phosphatase Spo0E family protein</fullName>
    </submittedName>
</protein>
<evidence type="ECO:0000313" key="2">
    <source>
        <dbReference type="Proteomes" id="UP000267017"/>
    </source>
</evidence>
<name>A0A3P3T9M7_9BACL</name>